<gene>
    <name evidence="2" type="ORF">MIN45_P0854</name>
</gene>
<dbReference type="GO" id="GO:0016301">
    <property type="term" value="F:kinase activity"/>
    <property type="evidence" value="ECO:0007669"/>
    <property type="project" value="InterPro"/>
</dbReference>
<feature type="domain" description="Fido" evidence="1">
    <location>
        <begin position="6"/>
        <end position="123"/>
    </location>
</feature>
<evidence type="ECO:0000259" key="1">
    <source>
        <dbReference type="PROSITE" id="PS51459"/>
    </source>
</evidence>
<accession>A0AAU9C7T4</accession>
<dbReference type="RefSeq" id="WP_286293619.1">
    <property type="nucleotide sequence ID" value="NZ_AP024718.1"/>
</dbReference>
<sequence length="131" mass="14345">MTPKWLLPEAVLAIHQMLLAEHGGASGVRDPGLLESALNRPRHRFEYGQTVSLFDLAAAYGYGIARNHPFVDGNKRTALAVSAVFLEINGRMLEAPEAETVVVIESLAGGDMTEAEYSRWLQKWSHAKSGL</sequence>
<dbReference type="InterPro" id="IPR006440">
    <property type="entry name" value="Doc"/>
</dbReference>
<dbReference type="PROSITE" id="PS51459">
    <property type="entry name" value="FIDO"/>
    <property type="match status" value="1"/>
</dbReference>
<dbReference type="EMBL" id="AP024718">
    <property type="protein sequence ID" value="BCX88485.1"/>
    <property type="molecule type" value="Genomic_DNA"/>
</dbReference>
<organism evidence="2 3">
    <name type="scientific">Methylomarinovum tepidoasis</name>
    <dbReference type="NCBI Taxonomy" id="2840183"/>
    <lineage>
        <taxon>Bacteria</taxon>
        <taxon>Pseudomonadati</taxon>
        <taxon>Pseudomonadota</taxon>
        <taxon>Gammaproteobacteria</taxon>
        <taxon>Methylococcales</taxon>
        <taxon>Methylothermaceae</taxon>
        <taxon>Methylomarinovum</taxon>
    </lineage>
</organism>
<dbReference type="InterPro" id="IPR003812">
    <property type="entry name" value="Fido"/>
</dbReference>
<dbReference type="Pfam" id="PF02661">
    <property type="entry name" value="Fic"/>
    <property type="match status" value="1"/>
</dbReference>
<dbReference type="PANTHER" id="PTHR39426">
    <property type="entry name" value="HOMOLOGY TO DEATH-ON-CURING PROTEIN OF PHAGE P1"/>
    <property type="match status" value="1"/>
</dbReference>
<dbReference type="InterPro" id="IPR036597">
    <property type="entry name" value="Fido-like_dom_sf"/>
</dbReference>
<dbReference type="Gene3D" id="1.20.120.1870">
    <property type="entry name" value="Fic/DOC protein, Fido domain"/>
    <property type="match status" value="1"/>
</dbReference>
<dbReference type="InterPro" id="IPR053737">
    <property type="entry name" value="Type_II_TA_Toxin"/>
</dbReference>
<protein>
    <submittedName>
        <fullName evidence="2">Death on curing protein</fullName>
    </submittedName>
</protein>
<proteinExistence type="predicted"/>
<dbReference type="AlphaFoldDB" id="A0AAU9C7T4"/>
<evidence type="ECO:0000313" key="2">
    <source>
        <dbReference type="EMBL" id="BCX88485.1"/>
    </source>
</evidence>
<evidence type="ECO:0000313" key="3">
    <source>
        <dbReference type="Proteomes" id="UP001321450"/>
    </source>
</evidence>
<dbReference type="NCBIfam" id="TIGR01550">
    <property type="entry name" value="DOC_P1"/>
    <property type="match status" value="1"/>
</dbReference>
<dbReference type="PIRSF" id="PIRSF018297">
    <property type="entry name" value="Doc"/>
    <property type="match status" value="1"/>
</dbReference>
<dbReference type="KEGG" id="meiy:MIN45_P0854"/>
<dbReference type="SUPFAM" id="SSF140931">
    <property type="entry name" value="Fic-like"/>
    <property type="match status" value="1"/>
</dbReference>
<keyword evidence="3" id="KW-1185">Reference proteome</keyword>
<name>A0AAU9C7T4_9GAMM</name>
<dbReference type="Proteomes" id="UP001321450">
    <property type="component" value="Chromosome"/>
</dbReference>
<dbReference type="PANTHER" id="PTHR39426:SF1">
    <property type="entry name" value="HOMOLOGY TO DEATH-ON-CURING PROTEIN OF PHAGE P1"/>
    <property type="match status" value="1"/>
</dbReference>
<reference evidence="3" key="1">
    <citation type="journal article" date="2024" name="Int. J. Syst. Evol. Microbiol.">
        <title>Methylomarinovum tepidoasis sp. nov., a moderately thermophilic methanotroph of the family Methylothermaceae isolated from a deep-sea hydrothermal field.</title>
        <authorList>
            <person name="Hirayama H."/>
            <person name="Takaki Y."/>
            <person name="Abe M."/>
            <person name="Miyazaki M."/>
            <person name="Uematsu K."/>
            <person name="Matsui Y."/>
            <person name="Takai K."/>
        </authorList>
    </citation>
    <scope>NUCLEOTIDE SEQUENCE [LARGE SCALE GENOMIC DNA]</scope>
    <source>
        <strain evidence="3">IN45</strain>
    </source>
</reference>